<gene>
    <name evidence="2" type="ORF">FRC96_13330</name>
</gene>
<reference evidence="2 3" key="1">
    <citation type="submission" date="2019-08" db="EMBL/GenBank/DDBJ databases">
        <title>Bradymonadales sp. TMQ2.</title>
        <authorList>
            <person name="Liang Q."/>
        </authorList>
    </citation>
    <scope>NUCLEOTIDE SEQUENCE [LARGE SCALE GENOMIC DNA]</scope>
    <source>
        <strain evidence="2 3">TMQ2</strain>
    </source>
</reference>
<comment type="caution">
    <text evidence="2">The sequence shown here is derived from an EMBL/GenBank/DDBJ whole genome shotgun (WGS) entry which is preliminary data.</text>
</comment>
<name>A0A5C6X675_9DELT</name>
<protein>
    <submittedName>
        <fullName evidence="2">Acyltransferase family protein</fullName>
    </submittedName>
</protein>
<dbReference type="CDD" id="cd07987">
    <property type="entry name" value="LPLAT_MGAT-like"/>
    <property type="match status" value="1"/>
</dbReference>
<accession>A0A5C6X675</accession>
<dbReference type="OrthoDB" id="5496738at2"/>
<keyword evidence="2" id="KW-0012">Acyltransferase</keyword>
<dbReference type="GO" id="GO:0016020">
    <property type="term" value="C:membrane"/>
    <property type="evidence" value="ECO:0007669"/>
    <property type="project" value="TreeGrafter"/>
</dbReference>
<dbReference type="SUPFAM" id="SSF69593">
    <property type="entry name" value="Glycerol-3-phosphate (1)-acyltransferase"/>
    <property type="match status" value="1"/>
</dbReference>
<organism evidence="2 3">
    <name type="scientific">Lujinxingia vulgaris</name>
    <dbReference type="NCBI Taxonomy" id="2600176"/>
    <lineage>
        <taxon>Bacteria</taxon>
        <taxon>Deltaproteobacteria</taxon>
        <taxon>Bradymonadales</taxon>
        <taxon>Lujinxingiaceae</taxon>
        <taxon>Lujinxingia</taxon>
    </lineage>
</organism>
<keyword evidence="2" id="KW-0808">Transferase</keyword>
<dbReference type="AlphaFoldDB" id="A0A5C6X675"/>
<dbReference type="Proteomes" id="UP000321046">
    <property type="component" value="Unassembled WGS sequence"/>
</dbReference>
<dbReference type="PANTHER" id="PTHR22753:SF14">
    <property type="entry name" value="MONOACYLGLYCEROL_DIACYLGLYCEROL O-ACYLTRANSFERASE"/>
    <property type="match status" value="1"/>
</dbReference>
<dbReference type="InterPro" id="IPR002123">
    <property type="entry name" value="Plipid/glycerol_acylTrfase"/>
</dbReference>
<dbReference type="RefSeq" id="WP_146974996.1">
    <property type="nucleotide sequence ID" value="NZ_VOSL01000054.1"/>
</dbReference>
<evidence type="ECO:0000313" key="3">
    <source>
        <dbReference type="Proteomes" id="UP000321046"/>
    </source>
</evidence>
<proteinExistence type="predicted"/>
<evidence type="ECO:0000313" key="2">
    <source>
        <dbReference type="EMBL" id="TXD34594.1"/>
    </source>
</evidence>
<sequence>MKPSISIDSWSVKAVRRALSPLHRYFDVQLEGLEHVPDQGPVFLVGNHALLGIDSFVLFPALMRQFERVPRGLALRTLFDNPVMGKLLHEVGIVPGSRSSGVALLRNGQMVVTYPGGMSDSVKGRNKRYTLQWQDRCGFAHVALRSGVPVTPVAAVGPDEIFPILSDRGLFPVNFLGDRKSRAPAFLPVARPVRCVFRFGPPVQLPDLGSALEAGQEVPDAVMPQCATYAREVESALDRLIQETLQDHPKRVRLLPGRG</sequence>
<dbReference type="SMART" id="SM00563">
    <property type="entry name" value="PlsC"/>
    <property type="match status" value="1"/>
</dbReference>
<evidence type="ECO:0000259" key="1">
    <source>
        <dbReference type="SMART" id="SM00563"/>
    </source>
</evidence>
<dbReference type="Pfam" id="PF01553">
    <property type="entry name" value="Acyltransferase"/>
    <property type="match status" value="1"/>
</dbReference>
<dbReference type="PANTHER" id="PTHR22753">
    <property type="entry name" value="TRANSMEMBRANE PROTEIN 68"/>
    <property type="match status" value="1"/>
</dbReference>
<dbReference type="EMBL" id="VOSL01000054">
    <property type="protein sequence ID" value="TXD34594.1"/>
    <property type="molecule type" value="Genomic_DNA"/>
</dbReference>
<dbReference type="GO" id="GO:0016746">
    <property type="term" value="F:acyltransferase activity"/>
    <property type="evidence" value="ECO:0007669"/>
    <property type="project" value="UniProtKB-KW"/>
</dbReference>
<feature type="domain" description="Phospholipid/glycerol acyltransferase" evidence="1">
    <location>
        <begin position="42"/>
        <end position="158"/>
    </location>
</feature>